<protein>
    <submittedName>
        <fullName evidence="7">Lipopolysaccharide biosynthesis protein</fullName>
    </submittedName>
</protein>
<feature type="transmembrane region" description="Helical" evidence="6">
    <location>
        <begin position="45"/>
        <end position="68"/>
    </location>
</feature>
<keyword evidence="3 6" id="KW-0812">Transmembrane</keyword>
<feature type="transmembrane region" description="Helical" evidence="6">
    <location>
        <begin position="333"/>
        <end position="353"/>
    </location>
</feature>
<dbReference type="PANTHER" id="PTHR30250:SF11">
    <property type="entry name" value="O-ANTIGEN TRANSPORTER-RELATED"/>
    <property type="match status" value="1"/>
</dbReference>
<feature type="transmembrane region" description="Helical" evidence="6">
    <location>
        <begin position="80"/>
        <end position="99"/>
    </location>
</feature>
<keyword evidence="5 6" id="KW-0472">Membrane</keyword>
<keyword evidence="2" id="KW-1003">Cell membrane</keyword>
<evidence type="ECO:0000256" key="6">
    <source>
        <dbReference type="SAM" id="Phobius"/>
    </source>
</evidence>
<keyword evidence="8" id="KW-1185">Reference proteome</keyword>
<feature type="transmembrane region" description="Helical" evidence="6">
    <location>
        <begin position="360"/>
        <end position="378"/>
    </location>
</feature>
<evidence type="ECO:0000256" key="3">
    <source>
        <dbReference type="ARBA" id="ARBA00022692"/>
    </source>
</evidence>
<feature type="transmembrane region" description="Helical" evidence="6">
    <location>
        <begin position="245"/>
        <end position="263"/>
    </location>
</feature>
<evidence type="ECO:0000256" key="2">
    <source>
        <dbReference type="ARBA" id="ARBA00022475"/>
    </source>
</evidence>
<feature type="transmembrane region" description="Helical" evidence="6">
    <location>
        <begin position="445"/>
        <end position="469"/>
    </location>
</feature>
<feature type="transmembrane region" description="Helical" evidence="6">
    <location>
        <begin position="12"/>
        <end position="33"/>
    </location>
</feature>
<sequence>MASPSLARSTVLLTLSGCVEFSLQLLVPMIFVRHLDPATFGQYRLLWLMAGTALAIAPAFLPQSLFYFLPRADDQGQRVLIGNVLAYLGAAGCVVALLASTANPFLPTHVRSLYDASHGRSALFLGCWLVVTLMNTLPTAEGRIRWQAGADIAMSLLRTALLAAAAIFTHQLAWVTAALMLDVLARFGLMAAYLLTRPGGGRIGFQPRALLAQLRYGLPFAAGNSLFGMRLQADQWVAASLLPSALFGMFTIGAVLLPLASLVRQPFNNAMMPHLNKAFAEGRLDDIRNLFAKSSAAQSLLLLPLAGALFCAAEQLVQVVYTGRYAAAVPVMQIYLLGMMMHGCAAGHLLPALNQGRVAVLNNACCLLLSVTCSYLGARTWGMIGAACGSVFAFVASELWSLAVVARTLAIRPLDLLPLRALATTLLATASAMIGVNLLQPALHAPALLVLVIKGVAFLVLFTAVFFGAGGKAHLQALRGAGQRQPEAAPA</sequence>
<dbReference type="GO" id="GO:0005886">
    <property type="term" value="C:plasma membrane"/>
    <property type="evidence" value="ECO:0007669"/>
    <property type="project" value="UniProtKB-SubCell"/>
</dbReference>
<reference evidence="7 8" key="1">
    <citation type="submission" date="2019-03" db="EMBL/GenBank/DDBJ databases">
        <title>Draft genome of Massilia hortus sp. nov., a novel bacterial species of the Oxalobacteraceae family.</title>
        <authorList>
            <person name="Peta V."/>
            <person name="Raths R."/>
            <person name="Bucking H."/>
        </authorList>
    </citation>
    <scope>NUCLEOTIDE SEQUENCE [LARGE SCALE GENOMIC DNA]</scope>
    <source>
        <strain evidence="7 8">ONC3</strain>
    </source>
</reference>
<evidence type="ECO:0000313" key="8">
    <source>
        <dbReference type="Proteomes" id="UP000297258"/>
    </source>
</evidence>
<dbReference type="AlphaFoldDB" id="A0A4Y9T3D1"/>
<dbReference type="EMBL" id="SPUM01000026">
    <property type="protein sequence ID" value="TFW34384.1"/>
    <property type="molecule type" value="Genomic_DNA"/>
</dbReference>
<name>A0A4Y9T3D1_9BURK</name>
<dbReference type="Pfam" id="PF13440">
    <property type="entry name" value="Polysacc_synt_3"/>
    <property type="match status" value="1"/>
</dbReference>
<feature type="transmembrane region" description="Helical" evidence="6">
    <location>
        <begin position="384"/>
        <end position="405"/>
    </location>
</feature>
<comment type="caution">
    <text evidence="7">The sequence shown here is derived from an EMBL/GenBank/DDBJ whole genome shotgun (WGS) entry which is preliminary data.</text>
</comment>
<dbReference type="PANTHER" id="PTHR30250">
    <property type="entry name" value="PST FAMILY PREDICTED COLANIC ACID TRANSPORTER"/>
    <property type="match status" value="1"/>
</dbReference>
<dbReference type="Proteomes" id="UP000297258">
    <property type="component" value="Unassembled WGS sequence"/>
</dbReference>
<evidence type="ECO:0000313" key="7">
    <source>
        <dbReference type="EMBL" id="TFW34384.1"/>
    </source>
</evidence>
<gene>
    <name evidence="7" type="ORF">E4O92_04050</name>
</gene>
<comment type="subcellular location">
    <subcellularLocation>
        <location evidence="1">Cell membrane</location>
        <topology evidence="1">Multi-pass membrane protein</topology>
    </subcellularLocation>
</comment>
<evidence type="ECO:0000256" key="4">
    <source>
        <dbReference type="ARBA" id="ARBA00022989"/>
    </source>
</evidence>
<evidence type="ECO:0000256" key="5">
    <source>
        <dbReference type="ARBA" id="ARBA00023136"/>
    </source>
</evidence>
<feature type="transmembrane region" description="Helical" evidence="6">
    <location>
        <begin position="417"/>
        <end position="439"/>
    </location>
</feature>
<feature type="transmembrane region" description="Helical" evidence="6">
    <location>
        <begin position="300"/>
        <end position="321"/>
    </location>
</feature>
<evidence type="ECO:0000256" key="1">
    <source>
        <dbReference type="ARBA" id="ARBA00004651"/>
    </source>
</evidence>
<keyword evidence="4 6" id="KW-1133">Transmembrane helix</keyword>
<proteinExistence type="predicted"/>
<feature type="transmembrane region" description="Helical" evidence="6">
    <location>
        <begin position="119"/>
        <end position="137"/>
    </location>
</feature>
<dbReference type="InterPro" id="IPR050833">
    <property type="entry name" value="Poly_Biosynth_Transport"/>
</dbReference>
<organism evidence="7 8">
    <name type="scientific">Massilia horti</name>
    <dbReference type="NCBI Taxonomy" id="2562153"/>
    <lineage>
        <taxon>Bacteria</taxon>
        <taxon>Pseudomonadati</taxon>
        <taxon>Pseudomonadota</taxon>
        <taxon>Betaproteobacteria</taxon>
        <taxon>Burkholderiales</taxon>
        <taxon>Oxalobacteraceae</taxon>
        <taxon>Telluria group</taxon>
        <taxon>Massilia</taxon>
    </lineage>
</organism>
<dbReference type="RefSeq" id="WP_135188470.1">
    <property type="nucleotide sequence ID" value="NZ_SPUM01000026.1"/>
</dbReference>
<dbReference type="OrthoDB" id="8743609at2"/>
<accession>A0A4Y9T3D1</accession>